<name>A0ABP9P822_9BACT</name>
<reference evidence="2" key="1">
    <citation type="journal article" date="2019" name="Int. J. Syst. Evol. Microbiol.">
        <title>The Global Catalogue of Microorganisms (GCM) 10K type strain sequencing project: providing services to taxonomists for standard genome sequencing and annotation.</title>
        <authorList>
            <consortium name="The Broad Institute Genomics Platform"/>
            <consortium name="The Broad Institute Genome Sequencing Center for Infectious Disease"/>
            <person name="Wu L."/>
            <person name="Ma J."/>
        </authorList>
    </citation>
    <scope>NUCLEOTIDE SEQUENCE [LARGE SCALE GENOMIC DNA]</scope>
    <source>
        <strain evidence="2">JCM 18053</strain>
    </source>
</reference>
<dbReference type="Proteomes" id="UP001499852">
    <property type="component" value="Unassembled WGS sequence"/>
</dbReference>
<proteinExistence type="predicted"/>
<evidence type="ECO:0000313" key="1">
    <source>
        <dbReference type="EMBL" id="GAA5142184.1"/>
    </source>
</evidence>
<sequence length="47" mass="4817">MEEVETWGQAEFKATGLGKSRSLGGVGKFVDVRAFAGPPAGAGSYSL</sequence>
<dbReference type="EMBL" id="BAABIA010000005">
    <property type="protein sequence ID" value="GAA5142184.1"/>
    <property type="molecule type" value="Genomic_DNA"/>
</dbReference>
<gene>
    <name evidence="1" type="ORF">GCM10023213_27670</name>
</gene>
<evidence type="ECO:0000313" key="2">
    <source>
        <dbReference type="Proteomes" id="UP001499852"/>
    </source>
</evidence>
<protein>
    <submittedName>
        <fullName evidence="1">Uncharacterized protein</fullName>
    </submittedName>
</protein>
<comment type="caution">
    <text evidence="1">The sequence shown here is derived from an EMBL/GenBank/DDBJ whole genome shotgun (WGS) entry which is preliminary data.</text>
</comment>
<keyword evidence="2" id="KW-1185">Reference proteome</keyword>
<organism evidence="1 2">
    <name type="scientific">Prosthecobacter algae</name>
    <dbReference type="NCBI Taxonomy" id="1144682"/>
    <lineage>
        <taxon>Bacteria</taxon>
        <taxon>Pseudomonadati</taxon>
        <taxon>Verrucomicrobiota</taxon>
        <taxon>Verrucomicrobiia</taxon>
        <taxon>Verrucomicrobiales</taxon>
        <taxon>Verrucomicrobiaceae</taxon>
        <taxon>Prosthecobacter</taxon>
    </lineage>
</organism>
<accession>A0ABP9P822</accession>